<keyword evidence="4" id="KW-1185">Reference proteome</keyword>
<evidence type="ECO:0000256" key="1">
    <source>
        <dbReference type="ARBA" id="ARBA00009199"/>
    </source>
</evidence>
<dbReference type="SUPFAM" id="SSF75304">
    <property type="entry name" value="Amidase signature (AS) enzymes"/>
    <property type="match status" value="1"/>
</dbReference>
<organism evidence="3 4">
    <name type="scientific">Alteromonas lipolytica</name>
    <dbReference type="NCBI Taxonomy" id="1856405"/>
    <lineage>
        <taxon>Bacteria</taxon>
        <taxon>Pseudomonadati</taxon>
        <taxon>Pseudomonadota</taxon>
        <taxon>Gammaproteobacteria</taxon>
        <taxon>Alteromonadales</taxon>
        <taxon>Alteromonadaceae</taxon>
        <taxon>Alteromonas/Salinimonas group</taxon>
        <taxon>Alteromonas</taxon>
    </lineage>
</organism>
<dbReference type="Proteomes" id="UP000176037">
    <property type="component" value="Unassembled WGS sequence"/>
</dbReference>
<dbReference type="PANTHER" id="PTHR11895">
    <property type="entry name" value="TRANSAMIDASE"/>
    <property type="match status" value="1"/>
</dbReference>
<name>A0A1E8FAR8_9ALTE</name>
<dbReference type="Pfam" id="PF01425">
    <property type="entry name" value="Amidase"/>
    <property type="match status" value="2"/>
</dbReference>
<evidence type="ECO:0000313" key="3">
    <source>
        <dbReference type="EMBL" id="OFI33005.1"/>
    </source>
</evidence>
<dbReference type="EMBL" id="MJIC01000015">
    <property type="protein sequence ID" value="OFI33005.1"/>
    <property type="molecule type" value="Genomic_DNA"/>
</dbReference>
<dbReference type="GO" id="GO:0003824">
    <property type="term" value="F:catalytic activity"/>
    <property type="evidence" value="ECO:0007669"/>
    <property type="project" value="InterPro"/>
</dbReference>
<dbReference type="STRING" id="1856405.BFC17_01655"/>
<comment type="caution">
    <text evidence="3">The sequence shown here is derived from an EMBL/GenBank/DDBJ whole genome shotgun (WGS) entry which is preliminary data.</text>
</comment>
<feature type="domain" description="Amidase" evidence="2">
    <location>
        <begin position="254"/>
        <end position="363"/>
    </location>
</feature>
<proteinExistence type="inferred from homology"/>
<dbReference type="AlphaFoldDB" id="A0A1E8FAR8"/>
<dbReference type="InterPro" id="IPR020556">
    <property type="entry name" value="Amidase_CS"/>
</dbReference>
<sequence>MSNFISRQTTSTTAPVTVAIKDCLDVAGLPTTCGSAAFADSLPASTDAEVVKHLRDSGVDIVGKTNLHELAYGMTGVNLHFGTPLNPRFPALITGGSSSGSAAAVAAGEVTFSVGTDTGGSIRVPAACCGIAGLKPTFNRISRKGATPAESSLDAIGPMARDIATLELGMSAMDPSFEPGMALPADVRLGRIKVADTAANEKAMDNLLNQLSGHLRGALSVVAQPVWFKPAFDAALTIMNSEVWHSFHGLDMSKLGKDVAIRLQNASGVSAQAVDQAEQVRQAFTDELDTLFNDFDVLILPSLPAKPMQREAALAGEVDLNISLFTRPFNLSGHPALVMPLRGDASAPLSIQLVTRKNEDELLFAVARQLWEIEHHGQSGIGE</sequence>
<dbReference type="InterPro" id="IPR023631">
    <property type="entry name" value="Amidase_dom"/>
</dbReference>
<evidence type="ECO:0000259" key="2">
    <source>
        <dbReference type="Pfam" id="PF01425"/>
    </source>
</evidence>
<evidence type="ECO:0000313" key="4">
    <source>
        <dbReference type="Proteomes" id="UP000176037"/>
    </source>
</evidence>
<reference evidence="3 4" key="1">
    <citation type="submission" date="2016-09" db="EMBL/GenBank/DDBJ databases">
        <title>Alteromonas lipolytica, a new species isolated from sea water.</title>
        <authorList>
            <person name="Wu Y.-H."/>
            <person name="Cheng H."/>
            <person name="Xu X.-W."/>
        </authorList>
    </citation>
    <scope>NUCLEOTIDE SEQUENCE [LARGE SCALE GENOMIC DNA]</scope>
    <source>
        <strain evidence="3 4">JW12</strain>
    </source>
</reference>
<feature type="domain" description="Amidase" evidence="2">
    <location>
        <begin position="16"/>
        <end position="173"/>
    </location>
</feature>
<accession>A0A1E8FAR8</accession>
<protein>
    <recommendedName>
        <fullName evidence="2">Amidase domain-containing protein</fullName>
    </recommendedName>
</protein>
<dbReference type="OrthoDB" id="9811471at2"/>
<dbReference type="InterPro" id="IPR000120">
    <property type="entry name" value="Amidase"/>
</dbReference>
<dbReference type="InterPro" id="IPR036928">
    <property type="entry name" value="AS_sf"/>
</dbReference>
<dbReference type="PANTHER" id="PTHR11895:SF7">
    <property type="entry name" value="GLUTAMYL-TRNA(GLN) AMIDOTRANSFERASE SUBUNIT A, MITOCHONDRIAL"/>
    <property type="match status" value="1"/>
</dbReference>
<dbReference type="Gene3D" id="3.90.1300.10">
    <property type="entry name" value="Amidase signature (AS) domain"/>
    <property type="match status" value="1"/>
</dbReference>
<dbReference type="PROSITE" id="PS00571">
    <property type="entry name" value="AMIDASES"/>
    <property type="match status" value="1"/>
</dbReference>
<dbReference type="RefSeq" id="WP_070177382.1">
    <property type="nucleotide sequence ID" value="NZ_BMJR01000002.1"/>
</dbReference>
<comment type="similarity">
    <text evidence="1">Belongs to the amidase family.</text>
</comment>
<gene>
    <name evidence="3" type="ORF">BFC17_01655</name>
</gene>